<evidence type="ECO:0000313" key="1">
    <source>
        <dbReference type="EMBL" id="KAF9645091.1"/>
    </source>
</evidence>
<accession>A0ACB6Z7H9</accession>
<proteinExistence type="predicted"/>
<keyword evidence="2" id="KW-1185">Reference proteome</keyword>
<name>A0ACB6Z7H9_THEGA</name>
<sequence length="432" mass="47175">MAMNIVWVLVAFVLTLVDSFADFSGFITVPGDAGYSIVSVWTYLLPIVVGWLHVGSQPEAGHLHDALDDAHHIAYVATASEPVLATQVTRAIENSTRHIDHVNADEKKTTPIFNYARVFVWSQNAEDILRLYQHATAKADRRITVRRGGEWLSNGHGAGTILDSNRIGNEEEVIQYCMDEPEVPASPNPRYSLPQSPTPLTRYSTFPPSPKPSAITYANVDAFAQRRVPTMLSKYDEEAPSSEVQTVPEKPVVFATEVFQRVIIATILALFLQWSTTGAPILIHLITPPKGFGCRALTFIIYGAAATLAFGLLLFSSIFAHLARRQSVREERSGLKTLIGHIATLMRWLGKLIAISNGIGILISCIMQFAGVYDNCFCSSTVFGGSPNGLVSFIDADVRGSQVYKYWIGGVTVAFGASGLYAFAIYVATPMG</sequence>
<protein>
    <submittedName>
        <fullName evidence="1">Uncharacterized protein</fullName>
    </submittedName>
</protein>
<reference evidence="1" key="1">
    <citation type="submission" date="2019-10" db="EMBL/GenBank/DDBJ databases">
        <authorList>
            <consortium name="DOE Joint Genome Institute"/>
            <person name="Kuo A."/>
            <person name="Miyauchi S."/>
            <person name="Kiss E."/>
            <person name="Drula E."/>
            <person name="Kohler A."/>
            <person name="Sanchez-Garcia M."/>
            <person name="Andreopoulos B."/>
            <person name="Barry K.W."/>
            <person name="Bonito G."/>
            <person name="Buee M."/>
            <person name="Carver A."/>
            <person name="Chen C."/>
            <person name="Cichocki N."/>
            <person name="Clum A."/>
            <person name="Culley D."/>
            <person name="Crous P.W."/>
            <person name="Fauchery L."/>
            <person name="Girlanda M."/>
            <person name="Hayes R."/>
            <person name="Keri Z."/>
            <person name="Labutti K."/>
            <person name="Lipzen A."/>
            <person name="Lombard V."/>
            <person name="Magnuson J."/>
            <person name="Maillard F."/>
            <person name="Morin E."/>
            <person name="Murat C."/>
            <person name="Nolan M."/>
            <person name="Ohm R."/>
            <person name="Pangilinan J."/>
            <person name="Pereira M."/>
            <person name="Perotto S."/>
            <person name="Peter M."/>
            <person name="Riley R."/>
            <person name="Sitrit Y."/>
            <person name="Stielow B."/>
            <person name="Szollosi G."/>
            <person name="Zifcakova L."/>
            <person name="Stursova M."/>
            <person name="Spatafora J.W."/>
            <person name="Tedersoo L."/>
            <person name="Vaario L.-M."/>
            <person name="Yamada A."/>
            <person name="Yan M."/>
            <person name="Wang P."/>
            <person name="Xu J."/>
            <person name="Bruns T."/>
            <person name="Baldrian P."/>
            <person name="Vilgalys R."/>
            <person name="Henrissat B."/>
            <person name="Grigoriev I.V."/>
            <person name="Hibbett D."/>
            <person name="Nagy L.G."/>
            <person name="Martin F.M."/>
        </authorList>
    </citation>
    <scope>NUCLEOTIDE SEQUENCE</scope>
    <source>
        <strain evidence="1">P2</strain>
    </source>
</reference>
<gene>
    <name evidence="1" type="ORF">BDM02DRAFT_3120763</name>
</gene>
<dbReference type="EMBL" id="MU118104">
    <property type="protein sequence ID" value="KAF9645091.1"/>
    <property type="molecule type" value="Genomic_DNA"/>
</dbReference>
<comment type="caution">
    <text evidence="1">The sequence shown here is derived from an EMBL/GenBank/DDBJ whole genome shotgun (WGS) entry which is preliminary data.</text>
</comment>
<reference evidence="1" key="2">
    <citation type="journal article" date="2020" name="Nat. Commun.">
        <title>Large-scale genome sequencing of mycorrhizal fungi provides insights into the early evolution of symbiotic traits.</title>
        <authorList>
            <person name="Miyauchi S."/>
            <person name="Kiss E."/>
            <person name="Kuo A."/>
            <person name="Drula E."/>
            <person name="Kohler A."/>
            <person name="Sanchez-Garcia M."/>
            <person name="Morin E."/>
            <person name="Andreopoulos B."/>
            <person name="Barry K.W."/>
            <person name="Bonito G."/>
            <person name="Buee M."/>
            <person name="Carver A."/>
            <person name="Chen C."/>
            <person name="Cichocki N."/>
            <person name="Clum A."/>
            <person name="Culley D."/>
            <person name="Crous P.W."/>
            <person name="Fauchery L."/>
            <person name="Girlanda M."/>
            <person name="Hayes R.D."/>
            <person name="Keri Z."/>
            <person name="LaButti K."/>
            <person name="Lipzen A."/>
            <person name="Lombard V."/>
            <person name="Magnuson J."/>
            <person name="Maillard F."/>
            <person name="Murat C."/>
            <person name="Nolan M."/>
            <person name="Ohm R.A."/>
            <person name="Pangilinan J."/>
            <person name="Pereira M.F."/>
            <person name="Perotto S."/>
            <person name="Peter M."/>
            <person name="Pfister S."/>
            <person name="Riley R."/>
            <person name="Sitrit Y."/>
            <person name="Stielow J.B."/>
            <person name="Szollosi G."/>
            <person name="Zifcakova L."/>
            <person name="Stursova M."/>
            <person name="Spatafora J.W."/>
            <person name="Tedersoo L."/>
            <person name="Vaario L.M."/>
            <person name="Yamada A."/>
            <person name="Yan M."/>
            <person name="Wang P."/>
            <person name="Xu J."/>
            <person name="Bruns T."/>
            <person name="Baldrian P."/>
            <person name="Vilgalys R."/>
            <person name="Dunand C."/>
            <person name="Henrissat B."/>
            <person name="Grigoriev I.V."/>
            <person name="Hibbett D."/>
            <person name="Nagy L.G."/>
            <person name="Martin F.M."/>
        </authorList>
    </citation>
    <scope>NUCLEOTIDE SEQUENCE</scope>
    <source>
        <strain evidence="1">P2</strain>
    </source>
</reference>
<evidence type="ECO:0000313" key="2">
    <source>
        <dbReference type="Proteomes" id="UP000886501"/>
    </source>
</evidence>
<dbReference type="Proteomes" id="UP000886501">
    <property type="component" value="Unassembled WGS sequence"/>
</dbReference>
<organism evidence="1 2">
    <name type="scientific">Thelephora ganbajun</name>
    <name type="common">Ganba fungus</name>
    <dbReference type="NCBI Taxonomy" id="370292"/>
    <lineage>
        <taxon>Eukaryota</taxon>
        <taxon>Fungi</taxon>
        <taxon>Dikarya</taxon>
        <taxon>Basidiomycota</taxon>
        <taxon>Agaricomycotina</taxon>
        <taxon>Agaricomycetes</taxon>
        <taxon>Thelephorales</taxon>
        <taxon>Thelephoraceae</taxon>
        <taxon>Thelephora</taxon>
    </lineage>
</organism>